<dbReference type="Pfam" id="PF09851">
    <property type="entry name" value="SHOCT"/>
    <property type="match status" value="1"/>
</dbReference>
<sequence>MDQIEILEAEIASLREQGPATNKFSILETPEVRGRQTTIVTTEPAADIMDSKSEESPYSRVEQLEKLIELRNKNEIKPEEFEEMKKEILGK</sequence>
<reference evidence="2" key="1">
    <citation type="submission" date="2018-05" db="EMBL/GenBank/DDBJ databases">
        <authorList>
            <person name="Lanie J.A."/>
            <person name="Ng W.-L."/>
            <person name="Kazmierczak K.M."/>
            <person name="Andrzejewski T.M."/>
            <person name="Davidsen T.M."/>
            <person name="Wayne K.J."/>
            <person name="Tettelin H."/>
            <person name="Glass J.I."/>
            <person name="Rusch D."/>
            <person name="Podicherti R."/>
            <person name="Tsui H.-C.T."/>
            <person name="Winkler M.E."/>
        </authorList>
    </citation>
    <scope>NUCLEOTIDE SEQUENCE</scope>
</reference>
<protein>
    <recommendedName>
        <fullName evidence="1">SHOCT domain-containing protein</fullName>
    </recommendedName>
</protein>
<proteinExistence type="predicted"/>
<evidence type="ECO:0000259" key="1">
    <source>
        <dbReference type="Pfam" id="PF09851"/>
    </source>
</evidence>
<dbReference type="InterPro" id="IPR018649">
    <property type="entry name" value="SHOCT"/>
</dbReference>
<gene>
    <name evidence="2" type="ORF">METZ01_LOCUS416951</name>
</gene>
<feature type="domain" description="SHOCT" evidence="1">
    <location>
        <begin position="62"/>
        <end position="89"/>
    </location>
</feature>
<dbReference type="AlphaFoldDB" id="A0A382WYV8"/>
<organism evidence="2">
    <name type="scientific">marine metagenome</name>
    <dbReference type="NCBI Taxonomy" id="408172"/>
    <lineage>
        <taxon>unclassified sequences</taxon>
        <taxon>metagenomes</taxon>
        <taxon>ecological metagenomes</taxon>
    </lineage>
</organism>
<dbReference type="EMBL" id="UINC01163666">
    <property type="protein sequence ID" value="SVD64097.1"/>
    <property type="molecule type" value="Genomic_DNA"/>
</dbReference>
<accession>A0A382WYV8</accession>
<name>A0A382WYV8_9ZZZZ</name>
<evidence type="ECO:0000313" key="2">
    <source>
        <dbReference type="EMBL" id="SVD64097.1"/>
    </source>
</evidence>